<accession>A0A9N7TIJ9</accession>
<comment type="caution">
    <text evidence="2">The sequence shown here is derived from an EMBL/GenBank/DDBJ whole genome shotgun (WGS) entry which is preliminary data.</text>
</comment>
<keyword evidence="3" id="KW-1185">Reference proteome</keyword>
<reference evidence="2" key="1">
    <citation type="submission" date="2020-03" db="EMBL/GenBank/DDBJ databases">
        <authorList>
            <person name="Weist P."/>
        </authorList>
    </citation>
    <scope>NUCLEOTIDE SEQUENCE</scope>
</reference>
<evidence type="ECO:0000313" key="3">
    <source>
        <dbReference type="Proteomes" id="UP001153269"/>
    </source>
</evidence>
<sequence>MRINGERNWDLSIQSHMDSTAWQRAPPVPPSGSDSAAPQAEPLGRRRLFRKRGEDKCFCVGLSFEGALAYLYASEYYLCTMPLPASPRFAAKPLPCLSGRLTPFPD</sequence>
<evidence type="ECO:0000313" key="2">
    <source>
        <dbReference type="EMBL" id="CAB1412378.1"/>
    </source>
</evidence>
<evidence type="ECO:0000256" key="1">
    <source>
        <dbReference type="SAM" id="MobiDB-lite"/>
    </source>
</evidence>
<feature type="region of interest" description="Disordered" evidence="1">
    <location>
        <begin position="20"/>
        <end position="45"/>
    </location>
</feature>
<dbReference type="AlphaFoldDB" id="A0A9N7TIJ9"/>
<name>A0A9N7TIJ9_PLEPL</name>
<proteinExistence type="predicted"/>
<protein>
    <submittedName>
        <fullName evidence="2">Uncharacterized protein</fullName>
    </submittedName>
</protein>
<gene>
    <name evidence="2" type="ORF">PLEPLA_LOCUS69</name>
</gene>
<organism evidence="2 3">
    <name type="scientific">Pleuronectes platessa</name>
    <name type="common">European plaice</name>
    <dbReference type="NCBI Taxonomy" id="8262"/>
    <lineage>
        <taxon>Eukaryota</taxon>
        <taxon>Metazoa</taxon>
        <taxon>Chordata</taxon>
        <taxon>Craniata</taxon>
        <taxon>Vertebrata</taxon>
        <taxon>Euteleostomi</taxon>
        <taxon>Actinopterygii</taxon>
        <taxon>Neopterygii</taxon>
        <taxon>Teleostei</taxon>
        <taxon>Neoteleostei</taxon>
        <taxon>Acanthomorphata</taxon>
        <taxon>Carangaria</taxon>
        <taxon>Pleuronectiformes</taxon>
        <taxon>Pleuronectoidei</taxon>
        <taxon>Pleuronectidae</taxon>
        <taxon>Pleuronectes</taxon>
    </lineage>
</organism>
<dbReference type="Proteomes" id="UP001153269">
    <property type="component" value="Unassembled WGS sequence"/>
</dbReference>
<dbReference type="EMBL" id="CADEAL010000001">
    <property type="protein sequence ID" value="CAB1412378.1"/>
    <property type="molecule type" value="Genomic_DNA"/>
</dbReference>